<organism evidence="5 6">
    <name type="scientific">Parvicella tangerina</name>
    <dbReference type="NCBI Taxonomy" id="2829795"/>
    <lineage>
        <taxon>Bacteria</taxon>
        <taxon>Pseudomonadati</taxon>
        <taxon>Bacteroidota</taxon>
        <taxon>Flavobacteriia</taxon>
        <taxon>Flavobacteriales</taxon>
        <taxon>Parvicellaceae</taxon>
        <taxon>Parvicella</taxon>
    </lineage>
</organism>
<dbReference type="EMBL" id="OU015584">
    <property type="protein sequence ID" value="CAG5085334.1"/>
    <property type="molecule type" value="Genomic_DNA"/>
</dbReference>
<evidence type="ECO:0000256" key="1">
    <source>
        <dbReference type="ARBA" id="ARBA00004442"/>
    </source>
</evidence>
<evidence type="ECO:0000256" key="4">
    <source>
        <dbReference type="SAM" id="SignalP"/>
    </source>
</evidence>
<keyword evidence="2" id="KW-0472">Membrane</keyword>
<dbReference type="Proteomes" id="UP000683507">
    <property type="component" value="Chromosome"/>
</dbReference>
<comment type="subcellular location">
    <subcellularLocation>
        <location evidence="1">Cell outer membrane</location>
    </subcellularLocation>
</comment>
<gene>
    <name evidence="5" type="ORF">CRYO30217_02729</name>
</gene>
<dbReference type="GO" id="GO:0009279">
    <property type="term" value="C:cell outer membrane"/>
    <property type="evidence" value="ECO:0007669"/>
    <property type="project" value="UniProtKB-SubCell"/>
</dbReference>
<keyword evidence="3" id="KW-0998">Cell outer membrane</keyword>
<dbReference type="KEGG" id="ptan:CRYO30217_02729"/>
<dbReference type="SUPFAM" id="SSF56935">
    <property type="entry name" value="Porins"/>
    <property type="match status" value="1"/>
</dbReference>
<protein>
    <recommendedName>
        <fullName evidence="7">TonB-dependent receptor</fullName>
    </recommendedName>
</protein>
<dbReference type="InterPro" id="IPR036942">
    <property type="entry name" value="Beta-barrel_TonB_sf"/>
</dbReference>
<evidence type="ECO:0000256" key="2">
    <source>
        <dbReference type="ARBA" id="ARBA00023136"/>
    </source>
</evidence>
<reference evidence="5" key="1">
    <citation type="submission" date="2021-04" db="EMBL/GenBank/DDBJ databases">
        <authorList>
            <person name="Rodrigo-Torres L."/>
            <person name="Arahal R. D."/>
            <person name="Lucena T."/>
        </authorList>
    </citation>
    <scope>NUCLEOTIDE SEQUENCE</scope>
    <source>
        <strain evidence="5">AS29M-1</strain>
    </source>
</reference>
<keyword evidence="4" id="KW-0732">Signal</keyword>
<feature type="signal peptide" evidence="4">
    <location>
        <begin position="1"/>
        <end position="19"/>
    </location>
</feature>
<evidence type="ECO:0000313" key="5">
    <source>
        <dbReference type="EMBL" id="CAG5085334.1"/>
    </source>
</evidence>
<keyword evidence="6" id="KW-1185">Reference proteome</keyword>
<evidence type="ECO:0000256" key="3">
    <source>
        <dbReference type="ARBA" id="ARBA00023237"/>
    </source>
</evidence>
<name>A0A916JQV6_9FLAO</name>
<evidence type="ECO:0000313" key="6">
    <source>
        <dbReference type="Proteomes" id="UP000683507"/>
    </source>
</evidence>
<dbReference type="AlphaFoldDB" id="A0A916JQV6"/>
<dbReference type="Gene3D" id="2.40.170.20">
    <property type="entry name" value="TonB-dependent receptor, beta-barrel domain"/>
    <property type="match status" value="1"/>
</dbReference>
<accession>A0A916JQV6</accession>
<feature type="chain" id="PRO_5037448937" description="TonB-dependent receptor" evidence="4">
    <location>
        <begin position="20"/>
        <end position="578"/>
    </location>
</feature>
<proteinExistence type="predicted"/>
<evidence type="ECO:0008006" key="7">
    <source>
        <dbReference type="Google" id="ProtNLM"/>
    </source>
</evidence>
<sequence length="578" mass="66176">MKELIIIFFLLTLSVLSFAQTEPDGINAPGKQNRVITRSEKAQQLPITRDTAIDIPEVRYYVEPTFHEVSFDVEPIEAAKLKIKEPLQKLYPGYVKFGVGNYTMPFVDAYYGSMRSRTNSWGINLKHHSALGDINDVGTAKFSKNYLDFFYKHFLRKHTLKFNTLYHRDVVHYYGFSLDDSLIPQAYRENEDSTRMVYNLIGFQGLLSSSKLRDSSKIQHQVGLKYHYLNNIEKLQEHNVVLNTSLSKYLEGENIEINGDFEVDFNALSQPALESVDTLGVVNNQIGTQNNSAIIRLVPYVINNKILNKLHFKGGFGINVDIASANNYFYFYPELELSYSLFNDVFIPYAGATGGVHRNSWNYLRNDNPFLLSNSNVLNTNEKINLYGGIRGSMSSKWSFNVLARYQKLSNAALYYNDTTFAYENAFGIIYDTIGKTTLSGQLAFQNGEKVKVFGKAEYFIYNTQNQEFAWLQPDFKVTLSGNVDLADKILGRMNVFLVGNRKSFSYHAIDDVTPNDQGQYVLDLKPYVDANLGVEYRYNKKLSIYVDFNNLTASKYQQLNKFPVHRFNVLGGFTFKF</sequence>
<dbReference type="RefSeq" id="WP_258542936.1">
    <property type="nucleotide sequence ID" value="NZ_OU015584.1"/>
</dbReference>